<dbReference type="AlphaFoldDB" id="A0A556QPZ2"/>
<organism evidence="2 3">
    <name type="scientific">Rariglobus hedericola</name>
    <dbReference type="NCBI Taxonomy" id="2597822"/>
    <lineage>
        <taxon>Bacteria</taxon>
        <taxon>Pseudomonadati</taxon>
        <taxon>Verrucomicrobiota</taxon>
        <taxon>Opitutia</taxon>
        <taxon>Opitutales</taxon>
        <taxon>Opitutaceae</taxon>
        <taxon>Rariglobus</taxon>
    </lineage>
</organism>
<proteinExistence type="predicted"/>
<gene>
    <name evidence="2" type="ORF">FPL22_05210</name>
</gene>
<dbReference type="Gene3D" id="3.30.420.40">
    <property type="match status" value="1"/>
</dbReference>
<evidence type="ECO:0000313" key="3">
    <source>
        <dbReference type="Proteomes" id="UP000315648"/>
    </source>
</evidence>
<sequence length="218" mass="24415">MPSLRQLLAEHPTLLLIDTTSARVQIGLWENGESRAARWKTSDTEASTGLFDCVESLLSEADLRIADIKAFVFCEGPGSVLGIRTAAVALRSWRVLAPASVCYRYQSLDLVARALNQPESHIIADARRDTWHVARIGEPLKRVPTAELRGELIMPEFFRHWTPLPAGVTTTRYAVNLLFMTLMDAELFQPSSEPDAFMHEDPTYVTWSPQVHQAPRTS</sequence>
<dbReference type="EMBL" id="VMBG01000001">
    <property type="protein sequence ID" value="TSJ78706.1"/>
    <property type="molecule type" value="Genomic_DNA"/>
</dbReference>
<name>A0A556QPZ2_9BACT</name>
<dbReference type="SUPFAM" id="SSF53067">
    <property type="entry name" value="Actin-like ATPase domain"/>
    <property type="match status" value="1"/>
</dbReference>
<dbReference type="InterPro" id="IPR043129">
    <property type="entry name" value="ATPase_NBD"/>
</dbReference>
<dbReference type="RefSeq" id="WP_144229047.1">
    <property type="nucleotide sequence ID" value="NZ_CBCRVV010000002.1"/>
</dbReference>
<evidence type="ECO:0000259" key="1">
    <source>
        <dbReference type="Pfam" id="PF00814"/>
    </source>
</evidence>
<keyword evidence="3" id="KW-1185">Reference proteome</keyword>
<comment type="caution">
    <text evidence="2">The sequence shown here is derived from an EMBL/GenBank/DDBJ whole genome shotgun (WGS) entry which is preliminary data.</text>
</comment>
<accession>A0A556QPZ2</accession>
<dbReference type="Proteomes" id="UP000315648">
    <property type="component" value="Unassembled WGS sequence"/>
</dbReference>
<feature type="domain" description="Gcp-like" evidence="1">
    <location>
        <begin position="50"/>
        <end position="91"/>
    </location>
</feature>
<dbReference type="Pfam" id="PF00814">
    <property type="entry name" value="TsaD"/>
    <property type="match status" value="1"/>
</dbReference>
<evidence type="ECO:0000313" key="2">
    <source>
        <dbReference type="EMBL" id="TSJ78706.1"/>
    </source>
</evidence>
<protein>
    <submittedName>
        <fullName evidence="2">Peptidase M22</fullName>
    </submittedName>
</protein>
<dbReference type="OrthoDB" id="194666at2"/>
<dbReference type="InterPro" id="IPR000905">
    <property type="entry name" value="Gcp-like_dom"/>
</dbReference>
<reference evidence="2 3" key="1">
    <citation type="submission" date="2019-07" db="EMBL/GenBank/DDBJ databases">
        <title>Description of 53C-WASEF.</title>
        <authorList>
            <person name="Pitt A."/>
            <person name="Hahn M.W."/>
        </authorList>
    </citation>
    <scope>NUCLEOTIDE SEQUENCE [LARGE SCALE GENOMIC DNA]</scope>
    <source>
        <strain evidence="2 3">53C-WASEF</strain>
    </source>
</reference>